<accession>A0A0E9S2P3</accession>
<protein>
    <submittedName>
        <fullName evidence="1">Uncharacterized protein</fullName>
    </submittedName>
</protein>
<sequence length="13" mass="1510">MHGGYGKQRCFLI</sequence>
<reference evidence="1" key="1">
    <citation type="submission" date="2014-11" db="EMBL/GenBank/DDBJ databases">
        <authorList>
            <person name="Amaro Gonzalez C."/>
        </authorList>
    </citation>
    <scope>NUCLEOTIDE SEQUENCE</scope>
</reference>
<reference evidence="1" key="2">
    <citation type="journal article" date="2015" name="Fish Shellfish Immunol.">
        <title>Early steps in the European eel (Anguilla anguilla)-Vibrio vulnificus interaction in the gills: Role of the RtxA13 toxin.</title>
        <authorList>
            <person name="Callol A."/>
            <person name="Pajuelo D."/>
            <person name="Ebbesson L."/>
            <person name="Teles M."/>
            <person name="MacKenzie S."/>
            <person name="Amaro C."/>
        </authorList>
    </citation>
    <scope>NUCLEOTIDE SEQUENCE</scope>
</reference>
<evidence type="ECO:0000313" key="1">
    <source>
        <dbReference type="EMBL" id="JAH34773.1"/>
    </source>
</evidence>
<proteinExistence type="predicted"/>
<dbReference type="EMBL" id="GBXM01073804">
    <property type="protein sequence ID" value="JAH34773.1"/>
    <property type="molecule type" value="Transcribed_RNA"/>
</dbReference>
<name>A0A0E9S2P3_ANGAN</name>
<organism evidence="1">
    <name type="scientific">Anguilla anguilla</name>
    <name type="common">European freshwater eel</name>
    <name type="synonym">Muraena anguilla</name>
    <dbReference type="NCBI Taxonomy" id="7936"/>
    <lineage>
        <taxon>Eukaryota</taxon>
        <taxon>Metazoa</taxon>
        <taxon>Chordata</taxon>
        <taxon>Craniata</taxon>
        <taxon>Vertebrata</taxon>
        <taxon>Euteleostomi</taxon>
        <taxon>Actinopterygii</taxon>
        <taxon>Neopterygii</taxon>
        <taxon>Teleostei</taxon>
        <taxon>Anguilliformes</taxon>
        <taxon>Anguillidae</taxon>
        <taxon>Anguilla</taxon>
    </lineage>
</organism>